<dbReference type="GO" id="GO:0005737">
    <property type="term" value="C:cytoplasm"/>
    <property type="evidence" value="ECO:0007669"/>
    <property type="project" value="TreeGrafter"/>
</dbReference>
<evidence type="ECO:0000256" key="3">
    <source>
        <dbReference type="ARBA" id="ARBA00023134"/>
    </source>
</evidence>
<sequence>MARLKIGIAGRPNAGKSTLFSALTGIKVDIADYAFTTVQPNVGLSYIMERCPEGEIGRKCSPREGFCRNGMRAVPVEVVDVPGLIEGASQGKGMGNEFLDALRNSDAIINLFDGTSVRGGKERLAAQAEEVEREIVTWFADRMARDWERFSRRADASGERIERSLHTKLASFGLSEADISTCLSKGVFPQRLSIWGADDFHEFAGEVFRSVKPIVRVANKGDLLSDGEIREVREALPGCDVISADYELTLTRAFNLGIISSTDTSFDVSGRANSRQAEALETIRSAFRSGRLKRAGEILRAVAKERLRRIVVYPVQDETHWTDSQGNVLPDALMVPEGTTALDLAYMIHTEIGDGFIRAIDGRTKRALGKEHELRDGDVVKIVSRAK</sequence>
<dbReference type="InterPro" id="IPR027417">
    <property type="entry name" value="P-loop_NTPase"/>
</dbReference>
<dbReference type="GO" id="GO:0016887">
    <property type="term" value="F:ATP hydrolysis activity"/>
    <property type="evidence" value="ECO:0007669"/>
    <property type="project" value="TreeGrafter"/>
</dbReference>
<dbReference type="InterPro" id="IPR006074">
    <property type="entry name" value="GTP1-OBG_CS"/>
</dbReference>
<comment type="similarity">
    <text evidence="1">Belongs to the RelA/SpoT family.</text>
</comment>
<dbReference type="GO" id="GO:0005525">
    <property type="term" value="F:GTP binding"/>
    <property type="evidence" value="ECO:0007669"/>
    <property type="project" value="UniProtKB-KW"/>
</dbReference>
<keyword evidence="3" id="KW-0342">GTP-binding</keyword>
<dbReference type="InterPro" id="IPR004095">
    <property type="entry name" value="TGS"/>
</dbReference>
<reference evidence="5" key="2">
    <citation type="submission" date="2022-09" db="EMBL/GenBank/DDBJ databases">
        <authorList>
            <person name="Sun Q."/>
            <person name="Ohkuma M."/>
        </authorList>
    </citation>
    <scope>NUCLEOTIDE SEQUENCE</scope>
    <source>
        <strain evidence="5">JCM 13583</strain>
    </source>
</reference>
<dbReference type="CDD" id="cd01669">
    <property type="entry name" value="TGS_MJ1332_like"/>
    <property type="match status" value="1"/>
</dbReference>
<keyword evidence="2" id="KW-0547">Nucleotide-binding</keyword>
<dbReference type="InterPro" id="IPR012675">
    <property type="entry name" value="Beta-grasp_dom_sf"/>
</dbReference>
<evidence type="ECO:0000259" key="4">
    <source>
        <dbReference type="PROSITE" id="PS51710"/>
    </source>
</evidence>
<dbReference type="FunFam" id="3.10.20.30:FF:000002">
    <property type="entry name" value="GTP pyrophosphokinase (RelA/SpoT)"/>
    <property type="match status" value="1"/>
</dbReference>
<proteinExistence type="inferred from homology"/>
<dbReference type="PROSITE" id="PS00905">
    <property type="entry name" value="GTP1_OBG"/>
    <property type="match status" value="1"/>
</dbReference>
<dbReference type="PRINTS" id="PR00326">
    <property type="entry name" value="GTP1OBG"/>
</dbReference>
<protein>
    <submittedName>
        <fullName evidence="5">Translation-associated GTPase</fullName>
    </submittedName>
</protein>
<dbReference type="SUPFAM" id="SSF81271">
    <property type="entry name" value="TGS-like"/>
    <property type="match status" value="1"/>
</dbReference>
<gene>
    <name evidence="5" type="primary">ychF</name>
    <name evidence="5" type="ORF">GCM10007108_07090</name>
</gene>
<dbReference type="Pfam" id="PF02824">
    <property type="entry name" value="TGS"/>
    <property type="match status" value="1"/>
</dbReference>
<dbReference type="Gene3D" id="3.10.20.30">
    <property type="match status" value="1"/>
</dbReference>
<evidence type="ECO:0000313" key="6">
    <source>
        <dbReference type="Proteomes" id="UP000632195"/>
    </source>
</evidence>
<evidence type="ECO:0000256" key="1">
    <source>
        <dbReference type="ARBA" id="ARBA00007476"/>
    </source>
</evidence>
<dbReference type="Gene3D" id="3.40.50.300">
    <property type="entry name" value="P-loop containing nucleotide triphosphate hydrolases"/>
    <property type="match status" value="1"/>
</dbReference>
<evidence type="ECO:0000313" key="5">
    <source>
        <dbReference type="EMBL" id="GGM71561.1"/>
    </source>
</evidence>
<evidence type="ECO:0000256" key="2">
    <source>
        <dbReference type="ARBA" id="ARBA00022741"/>
    </source>
</evidence>
<comment type="caution">
    <text evidence="5">The sequence shown here is derived from an EMBL/GenBank/DDBJ whole genome shotgun (WGS) entry which is preliminary data.</text>
</comment>
<dbReference type="AlphaFoldDB" id="A0AA37BQT0"/>
<dbReference type="InterPro" id="IPR012676">
    <property type="entry name" value="TGS-like"/>
</dbReference>
<dbReference type="PANTHER" id="PTHR23305">
    <property type="entry name" value="OBG GTPASE FAMILY"/>
    <property type="match status" value="1"/>
</dbReference>
<dbReference type="InterPro" id="IPR006073">
    <property type="entry name" value="GTP-bd"/>
</dbReference>
<accession>A0AA37BQT0</accession>
<dbReference type="Pfam" id="PF08438">
    <property type="entry name" value="YGR210-like_G4"/>
    <property type="match status" value="1"/>
</dbReference>
<dbReference type="Pfam" id="PF01926">
    <property type="entry name" value="MMR_HSR1"/>
    <property type="match status" value="1"/>
</dbReference>
<dbReference type="Proteomes" id="UP000632195">
    <property type="component" value="Unassembled WGS sequence"/>
</dbReference>
<dbReference type="PROSITE" id="PS51710">
    <property type="entry name" value="G_OBG"/>
    <property type="match status" value="1"/>
</dbReference>
<organism evidence="5 6">
    <name type="scientific">Thermogymnomonas acidicola</name>
    <dbReference type="NCBI Taxonomy" id="399579"/>
    <lineage>
        <taxon>Archaea</taxon>
        <taxon>Methanobacteriati</taxon>
        <taxon>Thermoplasmatota</taxon>
        <taxon>Thermoplasmata</taxon>
        <taxon>Thermoplasmatales</taxon>
        <taxon>Thermogymnomonas</taxon>
    </lineage>
</organism>
<name>A0AA37BQT0_9ARCH</name>
<dbReference type="RefSeq" id="WP_188680366.1">
    <property type="nucleotide sequence ID" value="NZ_BMNY01000001.1"/>
</dbReference>
<keyword evidence="6" id="KW-1185">Reference proteome</keyword>
<dbReference type="Gene3D" id="1.10.8.470">
    <property type="match status" value="1"/>
</dbReference>
<dbReference type="NCBIfam" id="NF007171">
    <property type="entry name" value="PRK09602.1"/>
    <property type="match status" value="1"/>
</dbReference>
<dbReference type="PANTHER" id="PTHR23305:SF1">
    <property type="entry name" value="OBG-TYPE G DOMAIN-CONTAINING PROTEIN"/>
    <property type="match status" value="1"/>
</dbReference>
<reference evidence="5" key="1">
    <citation type="journal article" date="2014" name="Int. J. Syst. Evol. Microbiol.">
        <title>Complete genome sequence of Corynebacterium casei LMG S-19264T (=DSM 44701T), isolated from a smear-ripened cheese.</title>
        <authorList>
            <consortium name="US DOE Joint Genome Institute (JGI-PGF)"/>
            <person name="Walter F."/>
            <person name="Albersmeier A."/>
            <person name="Kalinowski J."/>
            <person name="Ruckert C."/>
        </authorList>
    </citation>
    <scope>NUCLEOTIDE SEQUENCE</scope>
    <source>
        <strain evidence="5">JCM 13583</strain>
    </source>
</reference>
<feature type="domain" description="OBG-type G" evidence="4">
    <location>
        <begin position="4"/>
        <end position="109"/>
    </location>
</feature>
<dbReference type="InterPro" id="IPR013646">
    <property type="entry name" value="YGR210-like_G4"/>
</dbReference>
<dbReference type="EMBL" id="BMNY01000001">
    <property type="protein sequence ID" value="GGM71561.1"/>
    <property type="molecule type" value="Genomic_DNA"/>
</dbReference>
<dbReference type="SUPFAM" id="SSF52540">
    <property type="entry name" value="P-loop containing nucleoside triphosphate hydrolases"/>
    <property type="match status" value="1"/>
</dbReference>
<dbReference type="InterPro" id="IPR031167">
    <property type="entry name" value="G_OBG"/>
</dbReference>